<proteinExistence type="predicted"/>
<sequence>MVMSFVLVTWADGWSGRIVSYYCFVICLVNS</sequence>
<name>A0A0A9GN09_ARUDO</name>
<protein>
    <submittedName>
        <fullName evidence="1">Uncharacterized protein</fullName>
    </submittedName>
</protein>
<dbReference type="EMBL" id="GBRH01175858">
    <property type="protein sequence ID" value="JAE22038.1"/>
    <property type="molecule type" value="Transcribed_RNA"/>
</dbReference>
<reference evidence="1" key="2">
    <citation type="journal article" date="2015" name="Data Brief">
        <title>Shoot transcriptome of the giant reed, Arundo donax.</title>
        <authorList>
            <person name="Barrero R.A."/>
            <person name="Guerrero F.D."/>
            <person name="Moolhuijzen P."/>
            <person name="Goolsby J.A."/>
            <person name="Tidwell J."/>
            <person name="Bellgard S.E."/>
            <person name="Bellgard M.I."/>
        </authorList>
    </citation>
    <scope>NUCLEOTIDE SEQUENCE</scope>
    <source>
        <tissue evidence="1">Shoot tissue taken approximately 20 cm above the soil surface</tissue>
    </source>
</reference>
<reference evidence="1" key="1">
    <citation type="submission" date="2014-09" db="EMBL/GenBank/DDBJ databases">
        <authorList>
            <person name="Magalhaes I.L.F."/>
            <person name="Oliveira U."/>
            <person name="Santos F.R."/>
            <person name="Vidigal T.H.D.A."/>
            <person name="Brescovit A.D."/>
            <person name="Santos A.J."/>
        </authorList>
    </citation>
    <scope>NUCLEOTIDE SEQUENCE</scope>
    <source>
        <tissue evidence="1">Shoot tissue taken approximately 20 cm above the soil surface</tissue>
    </source>
</reference>
<evidence type="ECO:0000313" key="1">
    <source>
        <dbReference type="EMBL" id="JAE22038.1"/>
    </source>
</evidence>
<accession>A0A0A9GN09</accession>
<organism evidence="1">
    <name type="scientific">Arundo donax</name>
    <name type="common">Giant reed</name>
    <name type="synonym">Donax arundinaceus</name>
    <dbReference type="NCBI Taxonomy" id="35708"/>
    <lineage>
        <taxon>Eukaryota</taxon>
        <taxon>Viridiplantae</taxon>
        <taxon>Streptophyta</taxon>
        <taxon>Embryophyta</taxon>
        <taxon>Tracheophyta</taxon>
        <taxon>Spermatophyta</taxon>
        <taxon>Magnoliopsida</taxon>
        <taxon>Liliopsida</taxon>
        <taxon>Poales</taxon>
        <taxon>Poaceae</taxon>
        <taxon>PACMAD clade</taxon>
        <taxon>Arundinoideae</taxon>
        <taxon>Arundineae</taxon>
        <taxon>Arundo</taxon>
    </lineage>
</organism>
<dbReference type="AlphaFoldDB" id="A0A0A9GN09"/>